<reference evidence="1 2" key="1">
    <citation type="submission" date="2015-06" db="EMBL/GenBank/DDBJ databases">
        <authorList>
            <person name="Hoefler B.C."/>
            <person name="Straight P.D."/>
        </authorList>
    </citation>
    <scope>NUCLEOTIDE SEQUENCE [LARGE SCALE GENOMIC DNA]</scope>
    <source>
        <strain evidence="1 2">NRRL 3427</strain>
    </source>
</reference>
<evidence type="ECO:0000313" key="2">
    <source>
        <dbReference type="Proteomes" id="UP000037023"/>
    </source>
</evidence>
<dbReference type="PATRIC" id="fig|1938.6.peg.5316"/>
<accession>A0A0L8K1X0</accession>
<proteinExistence type="predicted"/>
<dbReference type="Proteomes" id="UP000037023">
    <property type="component" value="Unassembled WGS sequence"/>
</dbReference>
<comment type="caution">
    <text evidence="1">The sequence shown here is derived from an EMBL/GenBank/DDBJ whole genome shotgun (WGS) entry which is preliminary data.</text>
</comment>
<evidence type="ECO:0000313" key="1">
    <source>
        <dbReference type="EMBL" id="KOG19774.1"/>
    </source>
</evidence>
<dbReference type="AlphaFoldDB" id="A0A0L8K1X0"/>
<sequence>MRERAVTSVNAGPALDLFVLAARRQHAEAHPATPAGRGFWPSGRVGSEVGRLSGDTGSAPAVTKRDPMILLVRES</sequence>
<gene>
    <name evidence="1" type="ORF">ADK34_24685</name>
</gene>
<dbReference type="EMBL" id="LGUP01000327">
    <property type="protein sequence ID" value="KOG19774.1"/>
    <property type="molecule type" value="Genomic_DNA"/>
</dbReference>
<protein>
    <submittedName>
        <fullName evidence="1">Uncharacterized protein</fullName>
    </submittedName>
</protein>
<organism evidence="1 2">
    <name type="scientific">Streptomyces viridochromogenes</name>
    <dbReference type="NCBI Taxonomy" id="1938"/>
    <lineage>
        <taxon>Bacteria</taxon>
        <taxon>Bacillati</taxon>
        <taxon>Actinomycetota</taxon>
        <taxon>Actinomycetes</taxon>
        <taxon>Kitasatosporales</taxon>
        <taxon>Streptomycetaceae</taxon>
        <taxon>Streptomyces</taxon>
    </lineage>
</organism>
<name>A0A0L8K1X0_STRVR</name>